<dbReference type="SUPFAM" id="SSF52833">
    <property type="entry name" value="Thioredoxin-like"/>
    <property type="match status" value="1"/>
</dbReference>
<dbReference type="PANTHER" id="PTHR44051">
    <property type="entry name" value="GLUTATHIONE S-TRANSFERASE-RELATED"/>
    <property type="match status" value="1"/>
</dbReference>
<dbReference type="STRING" id="1196081.A0A364KZQ4"/>
<dbReference type="OrthoDB" id="2309723at2759"/>
<evidence type="ECO:0000313" key="4">
    <source>
        <dbReference type="EMBL" id="RAO69014.1"/>
    </source>
</evidence>
<name>A0A364KZQ4_TALAM</name>
<dbReference type="InterPro" id="IPR010987">
    <property type="entry name" value="Glutathione-S-Trfase_C-like"/>
</dbReference>
<dbReference type="Pfam" id="PF13409">
    <property type="entry name" value="GST_N_2"/>
    <property type="match status" value="1"/>
</dbReference>
<dbReference type="InterPro" id="IPR036282">
    <property type="entry name" value="Glutathione-S-Trfase_C_sf"/>
</dbReference>
<dbReference type="Proteomes" id="UP000249363">
    <property type="component" value="Unassembled WGS sequence"/>
</dbReference>
<dbReference type="SUPFAM" id="SSF47616">
    <property type="entry name" value="GST C-terminal domain-like"/>
    <property type="match status" value="1"/>
</dbReference>
<comment type="caution">
    <text evidence="4">The sequence shown here is derived from an EMBL/GenBank/DDBJ whole genome shotgun (WGS) entry which is preliminary data.</text>
</comment>
<dbReference type="SFLD" id="SFLDS00019">
    <property type="entry name" value="Glutathione_Transferase_(cytos"/>
    <property type="match status" value="1"/>
</dbReference>
<proteinExistence type="inferred from homology"/>
<dbReference type="InterPro" id="IPR004045">
    <property type="entry name" value="Glutathione_S-Trfase_N"/>
</dbReference>
<evidence type="ECO:0000259" key="3">
    <source>
        <dbReference type="PROSITE" id="PS50405"/>
    </source>
</evidence>
<organism evidence="4 5">
    <name type="scientific">Talaromyces amestolkiae</name>
    <dbReference type="NCBI Taxonomy" id="1196081"/>
    <lineage>
        <taxon>Eukaryota</taxon>
        <taxon>Fungi</taxon>
        <taxon>Dikarya</taxon>
        <taxon>Ascomycota</taxon>
        <taxon>Pezizomycotina</taxon>
        <taxon>Eurotiomycetes</taxon>
        <taxon>Eurotiomycetidae</taxon>
        <taxon>Eurotiales</taxon>
        <taxon>Trichocomaceae</taxon>
        <taxon>Talaromyces</taxon>
        <taxon>Talaromyces sect. Talaromyces</taxon>
    </lineage>
</organism>
<dbReference type="SFLD" id="SFLDG01150">
    <property type="entry name" value="Main.1:_Beta-like"/>
    <property type="match status" value="1"/>
</dbReference>
<evidence type="ECO:0000256" key="1">
    <source>
        <dbReference type="ARBA" id="ARBA00007409"/>
    </source>
</evidence>
<feature type="domain" description="GST C-terminal" evidence="3">
    <location>
        <begin position="91"/>
        <end position="216"/>
    </location>
</feature>
<accession>A0A364KZQ4</accession>
<dbReference type="InterPro" id="IPR040079">
    <property type="entry name" value="Glutathione_S-Trfase"/>
</dbReference>
<dbReference type="AlphaFoldDB" id="A0A364KZQ4"/>
<evidence type="ECO:0008006" key="6">
    <source>
        <dbReference type="Google" id="ProtNLM"/>
    </source>
</evidence>
<dbReference type="PROSITE" id="PS50405">
    <property type="entry name" value="GST_CTER"/>
    <property type="match status" value="1"/>
</dbReference>
<protein>
    <recommendedName>
        <fullName evidence="6">Glutathione S-transferase</fullName>
    </recommendedName>
</protein>
<dbReference type="Gene3D" id="3.40.30.10">
    <property type="entry name" value="Glutaredoxin"/>
    <property type="match status" value="1"/>
</dbReference>
<keyword evidence="5" id="KW-1185">Reference proteome</keyword>
<dbReference type="GeneID" id="63794242"/>
<evidence type="ECO:0000259" key="2">
    <source>
        <dbReference type="PROSITE" id="PS50404"/>
    </source>
</evidence>
<dbReference type="InterPro" id="IPR036249">
    <property type="entry name" value="Thioredoxin-like_sf"/>
</dbReference>
<sequence>MLTVHHLECSQSERIIWLCEELGIYYELKRYNRNPVFAPPELKALTPMGGAPVITDSTFDPSNPLTLGESAAIVEYIIHKHGDGRLILPPSHKDYTHYLYWFHQSNTNLQGAIFRALLVGQLKLAPENPIQKSVNAKVKAVLNMLNDRLNRVTWLAGDQFTAADIMTVVSVTTMRLYYPIDLTGYEGILSWLQRVGDRPAYKSAMQKGDPEMAPCLGAATPDLFPAWAAIVQ</sequence>
<dbReference type="PANTHER" id="PTHR44051:SF9">
    <property type="entry name" value="GLUTATHIONE S-TRANSFERASE 1"/>
    <property type="match status" value="1"/>
</dbReference>
<dbReference type="RefSeq" id="XP_040733530.1">
    <property type="nucleotide sequence ID" value="XM_040877457.1"/>
</dbReference>
<dbReference type="PROSITE" id="PS50404">
    <property type="entry name" value="GST_NTER"/>
    <property type="match status" value="1"/>
</dbReference>
<dbReference type="CDD" id="cd03046">
    <property type="entry name" value="GST_N_GTT1_like"/>
    <property type="match status" value="1"/>
</dbReference>
<gene>
    <name evidence="4" type="ORF">BHQ10_005026</name>
</gene>
<dbReference type="EMBL" id="MIKG01000008">
    <property type="protein sequence ID" value="RAO69014.1"/>
    <property type="molecule type" value="Genomic_DNA"/>
</dbReference>
<evidence type="ECO:0000313" key="5">
    <source>
        <dbReference type="Proteomes" id="UP000249363"/>
    </source>
</evidence>
<dbReference type="Pfam" id="PF00043">
    <property type="entry name" value="GST_C"/>
    <property type="match status" value="1"/>
</dbReference>
<dbReference type="SFLD" id="SFLDG00358">
    <property type="entry name" value="Main_(cytGST)"/>
    <property type="match status" value="1"/>
</dbReference>
<dbReference type="Gene3D" id="1.20.1050.10">
    <property type="match status" value="1"/>
</dbReference>
<reference evidence="4 5" key="1">
    <citation type="journal article" date="2017" name="Biotechnol. Biofuels">
        <title>Differential beta-glucosidase expression as a function of carbon source availability in Talaromyces amestolkiae: a genomic and proteomic approach.</title>
        <authorList>
            <person name="de Eugenio L.I."/>
            <person name="Mendez-Liter J.A."/>
            <person name="Nieto-Dominguez M."/>
            <person name="Alonso L."/>
            <person name="Gil-Munoz J."/>
            <person name="Barriuso J."/>
            <person name="Prieto A."/>
            <person name="Martinez M.J."/>
        </authorList>
    </citation>
    <scope>NUCLEOTIDE SEQUENCE [LARGE SCALE GENOMIC DNA]</scope>
    <source>
        <strain evidence="4 5">CIB</strain>
    </source>
</reference>
<feature type="domain" description="GST N-terminal" evidence="2">
    <location>
        <begin position="1"/>
        <end position="85"/>
    </location>
</feature>
<comment type="similarity">
    <text evidence="1">Belongs to the GST superfamily.</text>
</comment>
<dbReference type="InterPro" id="IPR004046">
    <property type="entry name" value="GST_C"/>
</dbReference>